<dbReference type="Pfam" id="PF13289">
    <property type="entry name" value="SIR2_2"/>
    <property type="match status" value="1"/>
</dbReference>
<reference evidence="2" key="1">
    <citation type="journal article" date="2015" name="Genome Announc.">
        <title>Complete Genome Sequence of Herbaspirillum hiltneri N3 (DSM 17495), Isolated from Surface-Sterilized Wheat Roots.</title>
        <authorList>
            <person name="Guizelini D."/>
            <person name="Saizaki P.M."/>
            <person name="Coimbra N.A."/>
            <person name="Weiss V.A."/>
            <person name="Faoro H."/>
            <person name="Sfeir M.Z."/>
            <person name="Baura V.A."/>
            <person name="Monteiro R.A."/>
            <person name="Chubatsu L.S."/>
            <person name="Souza E.M."/>
            <person name="Cruz L.M."/>
            <person name="Pedrosa F.O."/>
            <person name="Raittz R.T."/>
            <person name="Marchaukoski J.N."/>
            <person name="Steffens M.B."/>
        </authorList>
    </citation>
    <scope>NUCLEOTIDE SEQUENCE [LARGE SCALE GENOMIC DNA]</scope>
    <source>
        <strain evidence="2">N3</strain>
    </source>
</reference>
<evidence type="ECO:0000313" key="1">
    <source>
        <dbReference type="EMBL" id="AKZ62105.1"/>
    </source>
</evidence>
<dbReference type="Proteomes" id="UP000063429">
    <property type="component" value="Chromosome"/>
</dbReference>
<evidence type="ECO:0000313" key="2">
    <source>
        <dbReference type="Proteomes" id="UP000063429"/>
    </source>
</evidence>
<accession>A0ABN4HTQ8</accession>
<name>A0ABN4HTQ8_9BURK</name>
<evidence type="ECO:0008006" key="3">
    <source>
        <dbReference type="Google" id="ProtNLM"/>
    </source>
</evidence>
<dbReference type="PIRSF" id="PIRSF014677">
    <property type="entry name" value="UCP014677"/>
    <property type="match status" value="1"/>
</dbReference>
<keyword evidence="2" id="KW-1185">Reference proteome</keyword>
<dbReference type="InterPro" id="IPR011202">
    <property type="entry name" value="UCP014677"/>
</dbReference>
<proteinExistence type="predicted"/>
<protein>
    <recommendedName>
        <fullName evidence="3">SIR2-like protein</fullName>
    </recommendedName>
</protein>
<dbReference type="RefSeq" id="WP_053195604.1">
    <property type="nucleotide sequence ID" value="NZ_CP011409.1"/>
</dbReference>
<organism evidence="1 2">
    <name type="scientific">Herbaspirillum hiltneri N3</name>
    <dbReference type="NCBI Taxonomy" id="1262470"/>
    <lineage>
        <taxon>Bacteria</taxon>
        <taxon>Pseudomonadati</taxon>
        <taxon>Pseudomonadota</taxon>
        <taxon>Betaproteobacteria</taxon>
        <taxon>Burkholderiales</taxon>
        <taxon>Oxalobacteraceae</taxon>
        <taxon>Herbaspirillum</taxon>
    </lineage>
</organism>
<sequence length="518" mass="58911">MTIENELAEILKTRAAGPFLFVGSGFSRRYLGLEDWKGLLSRFCVTGKPFEYYLAAGDGDYPRAARALSQDFNEYWWTAPEFAVSVERYSAKIKDSTSALRIEICSYLNSLMDVEVHRGSLQQEIELLSSLNVDGIITTNWDTFLEKLFPDYKPYIGQDELLFSNPQEIGEIYKIHGCSTRPDTLILTSDDYAKFNDKNPYLAAKLIAVFVEHPVVFVGYSISDNNVSGLLRSISLCVGKENLEKLRRNLIFVQRLEEGGTAGISDTYLTIDGVQIPLVLISTNDYSEVYRALASTKRKIPARVLRYCKEQLYELVRSLEPEKKLAVVNLDEMDNKEDVEFLVGVGVTQLTGANNIAQVGYDALEVSDLIEDLLHDNRDFDPALVLGSIIKQTGRNTQYVPVFKYLHQIGVTTQALYEQKGLELDKWVGTDLKNFRLKQYATTFYKIRHQSMVEIIDSSTAEQAALLIPFLSPDKIDLDNLRDFLIQNEAKFDYNVSNYASYFRKLAALYDRLKWGWS</sequence>
<dbReference type="EMBL" id="CP011409">
    <property type="protein sequence ID" value="AKZ62105.1"/>
    <property type="molecule type" value="Genomic_DNA"/>
</dbReference>
<gene>
    <name evidence="1" type="ORF">F506_04975</name>
</gene>